<keyword evidence="1" id="KW-0732">Signal</keyword>
<evidence type="ECO:0000256" key="1">
    <source>
        <dbReference type="SAM" id="SignalP"/>
    </source>
</evidence>
<protein>
    <submittedName>
        <fullName evidence="2">Putative lipoprotein YbaY</fullName>
    </submittedName>
</protein>
<name>A0A7W8D738_9GAMM</name>
<dbReference type="EMBL" id="JACHHP010000005">
    <property type="protein sequence ID" value="MBB5209119.1"/>
    <property type="molecule type" value="Genomic_DNA"/>
</dbReference>
<dbReference type="InterPro" id="IPR039366">
    <property type="entry name" value="Pilotin"/>
</dbReference>
<dbReference type="PROSITE" id="PS51257">
    <property type="entry name" value="PROKAR_LIPOPROTEIN"/>
    <property type="match status" value="1"/>
</dbReference>
<dbReference type="RefSeq" id="WP_183961670.1">
    <property type="nucleotide sequence ID" value="NZ_JACHHP010000005.1"/>
</dbReference>
<keyword evidence="3" id="KW-1185">Reference proteome</keyword>
<accession>A0A7W8D738</accession>
<keyword evidence="2" id="KW-0449">Lipoprotein</keyword>
<organism evidence="2 3">
    <name type="scientific">Chiayiivirga flava</name>
    <dbReference type="NCBI Taxonomy" id="659595"/>
    <lineage>
        <taxon>Bacteria</taxon>
        <taxon>Pseudomonadati</taxon>
        <taxon>Pseudomonadota</taxon>
        <taxon>Gammaproteobacteria</taxon>
        <taxon>Lysobacterales</taxon>
        <taxon>Lysobacteraceae</taxon>
        <taxon>Chiayiivirga</taxon>
    </lineage>
</organism>
<feature type="signal peptide" evidence="1">
    <location>
        <begin position="1"/>
        <end position="22"/>
    </location>
</feature>
<dbReference type="Proteomes" id="UP000521199">
    <property type="component" value="Unassembled WGS sequence"/>
</dbReference>
<reference evidence="2 3" key="1">
    <citation type="submission" date="2020-08" db="EMBL/GenBank/DDBJ databases">
        <title>Genomic Encyclopedia of Type Strains, Phase IV (KMG-IV): sequencing the most valuable type-strain genomes for metagenomic binning, comparative biology and taxonomic classification.</title>
        <authorList>
            <person name="Goeker M."/>
        </authorList>
    </citation>
    <scope>NUCLEOTIDE SEQUENCE [LARGE SCALE GENOMIC DNA]</scope>
    <source>
        <strain evidence="2 3">DSM 24163</strain>
    </source>
</reference>
<evidence type="ECO:0000313" key="2">
    <source>
        <dbReference type="EMBL" id="MBB5209119.1"/>
    </source>
</evidence>
<sequence length="287" mass="29642">MGKSLPLSLVAAFALSACGGEAPPSPNSAAPAAATASVPAQAVAVSGPSISANVSIKDAPKVAPGIALELKLVDVTDPAALPVVVAESTQPAPAMPAQVALGYDPAKVDQTRVYALQAALKAETFVLYGTPAPVPVLTQGAPSSGVALELVRGGQPAADVPPNEKMKADFRKLEGEIGALRRIKGERLEEEISVGWDAFVDTSGQIRMAREQVDYGDAGSAEFRYAYQGGKPWVVERKQSGVTTLVGWNADGQVVVNEQGDAPASDEELAALQKRAADLYQTASAKR</sequence>
<evidence type="ECO:0000313" key="3">
    <source>
        <dbReference type="Proteomes" id="UP000521199"/>
    </source>
</evidence>
<gene>
    <name evidence="2" type="ORF">HNQ52_002682</name>
</gene>
<feature type="chain" id="PRO_5030798344" evidence="1">
    <location>
        <begin position="23"/>
        <end position="287"/>
    </location>
</feature>
<dbReference type="AlphaFoldDB" id="A0A7W8D738"/>
<proteinExistence type="predicted"/>
<dbReference type="Pfam" id="PF09619">
    <property type="entry name" value="YscW"/>
    <property type="match status" value="1"/>
</dbReference>
<comment type="caution">
    <text evidence="2">The sequence shown here is derived from an EMBL/GenBank/DDBJ whole genome shotgun (WGS) entry which is preliminary data.</text>
</comment>